<dbReference type="SUPFAM" id="SSF48726">
    <property type="entry name" value="Immunoglobulin"/>
    <property type="match status" value="3"/>
</dbReference>
<evidence type="ECO:0000256" key="4">
    <source>
        <dbReference type="ARBA" id="ARBA00022490"/>
    </source>
</evidence>
<evidence type="ECO:0000259" key="13">
    <source>
        <dbReference type="PROSITE" id="PS50011"/>
    </source>
</evidence>
<dbReference type="SMART" id="SM00060">
    <property type="entry name" value="FN3"/>
    <property type="match status" value="3"/>
</dbReference>
<dbReference type="OrthoDB" id="2570713at2759"/>
<dbReference type="CDD" id="cd00063">
    <property type="entry name" value="FN3"/>
    <property type="match status" value="3"/>
</dbReference>
<dbReference type="SMART" id="SM00408">
    <property type="entry name" value="IGc2"/>
    <property type="match status" value="3"/>
</dbReference>
<dbReference type="GO" id="GO:0009653">
    <property type="term" value="P:anatomical structure morphogenesis"/>
    <property type="evidence" value="ECO:0007669"/>
    <property type="project" value="UniProtKB-ARBA"/>
</dbReference>
<keyword evidence="9" id="KW-1133">Transmembrane helix</keyword>
<dbReference type="FunFam" id="2.60.40.10:FF:000032">
    <property type="entry name" value="palladin isoform X1"/>
    <property type="match status" value="1"/>
</dbReference>
<name>A0A7R9KMK5_9ACAR</name>
<evidence type="ECO:0000256" key="7">
    <source>
        <dbReference type="ARBA" id="ARBA00022737"/>
    </source>
</evidence>
<evidence type="ECO:0000256" key="2">
    <source>
        <dbReference type="ARBA" id="ARBA00004496"/>
    </source>
</evidence>
<dbReference type="EMBL" id="CAJPIZ010002646">
    <property type="protein sequence ID" value="CAG2105313.1"/>
    <property type="molecule type" value="Genomic_DNA"/>
</dbReference>
<dbReference type="InterPro" id="IPR007110">
    <property type="entry name" value="Ig-like_dom"/>
</dbReference>
<dbReference type="PANTHER" id="PTHR47633:SF3">
    <property type="entry name" value="STRIATED MUSCLE PREFERENTIALLY EXPRESSED PROTEIN KINASE"/>
    <property type="match status" value="1"/>
</dbReference>
<dbReference type="InterPro" id="IPR003961">
    <property type="entry name" value="FN3_dom"/>
</dbReference>
<dbReference type="Pfam" id="PF07679">
    <property type="entry name" value="I-set"/>
    <property type="match status" value="3"/>
</dbReference>
<dbReference type="GO" id="GO:0007155">
    <property type="term" value="P:cell adhesion"/>
    <property type="evidence" value="ECO:0007669"/>
    <property type="project" value="UniProtKB-KW"/>
</dbReference>
<dbReference type="GO" id="GO:0016020">
    <property type="term" value="C:membrane"/>
    <property type="evidence" value="ECO:0007669"/>
    <property type="project" value="UniProtKB-SubCell"/>
</dbReference>
<keyword evidence="11" id="KW-1015">Disulfide bond</keyword>
<sequence>MTDNDVTLSWLPSVPIQPRIPVTYIIEFCRIPDGEWFAYRTGIQDNQCTVDGLSPGVDYGFRTRVENKYGISDPSPAVTAYRSKLRPSTELGDHKPKGYDLTHPDFDRSEGAPRFLGEHEETLYAVKGEPVTLEFWIYSHPDANIVWQFEDQKIQTGSGGRFDTLQDRGGQNCLFLTKMTEGDVGWYTCVATNIHGSDMRKIKVLLAEAPVFTKRFDETTVLNRRHARFECSVVGIPQPTVRWFKDWQPMHESDRIKILWESPDRATLFINGAIVKDSGLYSCLASNIAGHASISAMLNIEESELEYDKYTFGYNKFIKAKTKPFEAYYDTGDELGRGTQGIVYHAVERATGRSFASKMMHARGDMKEHMTAELEVMNQLGYHPRVTRLWDAFASTPNSLTLVTDLCGGGELMKAILQKGSITESEVAFYIRQILEGLDYLHFKNIAHFGLNIGDVLLERINGSDIKIADFGLAQRIIPGIKYIVDDIKIADFGLAQRIIPGIKYIVEFGQPEFIAPEILDKQSASYEADVWSAGIITYILLTGISPFLGDTDRATLQHLQLGNIDFNLLTEVSLEGKDFLSKVLERDQYKRVGVKQALQHPWLRLADKPGTGTQLGCIENLRQYYKRYKNWYVNASCKTHYRRRPLHSCFTHPSRMIYPPDEQYTPPPSPEREVGHSKFKASQFDETMKQKISRDHYDVHSESQYQSGPDTYLLQLRDTDFATRIRQYLRVGASRSPSLAASLRESHWGDKNHSDYGYKPSVSVRERRKFTDIMDEEVSDEKRGLETRSKPMRLVREVGTSGYAYGQLHHLKREAKANVVAGDLTATGTVTKVPFFREKLKDMAVRENEDVVFSCLAVGEPTPSYTWFRNDGILIESSRIEVKRTDEGRCELRIKPARAYDVGQYKCVARNEEGAVVCRARLKLGDSPAPPEAPEIKSGSSHELYLCWSPPKHDGNSHILCYRLEYKKCDDQKWTVVADNVMHEFYIMRDLEPETSYNFRISARNRFGWSSPSLQSETATTQATEGAQRLLVPRARIYRQTVTEDVGRVIVDDLYSVPNIDYNKELNPVPLTEAEHDSLYEFVSEISRGRFSLISNTRLKDINKSCVCKAVLTQSETESGVNTEYEIMKSLANERIVELQYASRGSNILCYRLEYKKCDDQKWTVVADNVMHEFYIMRDLEPETSYNFRISARNRFGWSSPSLQSETATTQATEGAQRLLVPRARIYRQTVTEDVGRVIVDDLYSVPNIDYNKELNPVPLTEAEHDSLYEFVSEISRGRFSLISNTRLKDINNSTQTFRQEWVSLWLSPQLWLML</sequence>
<keyword evidence="17" id="KW-1185">Reference proteome</keyword>
<dbReference type="SMART" id="SM00409">
    <property type="entry name" value="IG"/>
    <property type="match status" value="3"/>
</dbReference>
<dbReference type="GO" id="GO:0005524">
    <property type="term" value="F:ATP binding"/>
    <property type="evidence" value="ECO:0007669"/>
    <property type="project" value="InterPro"/>
</dbReference>
<evidence type="ECO:0000313" key="17">
    <source>
        <dbReference type="Proteomes" id="UP000759131"/>
    </source>
</evidence>
<protein>
    <recommendedName>
        <fullName evidence="18">Muscle M-line assembly protein unc-89</fullName>
    </recommendedName>
</protein>
<evidence type="ECO:0000256" key="11">
    <source>
        <dbReference type="ARBA" id="ARBA00023157"/>
    </source>
</evidence>
<dbReference type="InterPro" id="IPR056754">
    <property type="entry name" value="DSCAM/DSCAML_C"/>
</dbReference>
<dbReference type="InterPro" id="IPR011009">
    <property type="entry name" value="Kinase-like_dom_sf"/>
</dbReference>
<dbReference type="Pfam" id="PF00041">
    <property type="entry name" value="fn3"/>
    <property type="match status" value="2"/>
</dbReference>
<evidence type="ECO:0000256" key="8">
    <source>
        <dbReference type="ARBA" id="ARBA00022889"/>
    </source>
</evidence>
<keyword evidence="5" id="KW-0812">Transmembrane</keyword>
<dbReference type="PANTHER" id="PTHR47633">
    <property type="entry name" value="IMMUNOGLOBULIN"/>
    <property type="match status" value="1"/>
</dbReference>
<dbReference type="Pfam" id="PF25059">
    <property type="entry name" value="FN3_DSCAM-DSCAML_C"/>
    <property type="match status" value="1"/>
</dbReference>
<evidence type="ECO:0000256" key="9">
    <source>
        <dbReference type="ARBA" id="ARBA00022989"/>
    </source>
</evidence>
<keyword evidence="6" id="KW-0732">Signal</keyword>
<evidence type="ECO:0008006" key="18">
    <source>
        <dbReference type="Google" id="ProtNLM"/>
    </source>
</evidence>
<dbReference type="InterPro" id="IPR003598">
    <property type="entry name" value="Ig_sub2"/>
</dbReference>
<accession>A0A7R9KMK5</accession>
<dbReference type="PROSITE" id="PS50835">
    <property type="entry name" value="IG_LIKE"/>
    <property type="match status" value="3"/>
</dbReference>
<evidence type="ECO:0000259" key="14">
    <source>
        <dbReference type="PROSITE" id="PS50835"/>
    </source>
</evidence>
<evidence type="ECO:0000256" key="10">
    <source>
        <dbReference type="ARBA" id="ARBA00023136"/>
    </source>
</evidence>
<keyword evidence="10" id="KW-0472">Membrane</keyword>
<evidence type="ECO:0000256" key="6">
    <source>
        <dbReference type="ARBA" id="ARBA00022729"/>
    </source>
</evidence>
<evidence type="ECO:0000256" key="5">
    <source>
        <dbReference type="ARBA" id="ARBA00022692"/>
    </source>
</evidence>
<keyword evidence="7" id="KW-0677">Repeat</keyword>
<feature type="domain" description="Fibronectin type-III" evidence="15">
    <location>
        <begin position="1"/>
        <end position="86"/>
    </location>
</feature>
<dbReference type="EMBL" id="OC857221">
    <property type="protein sequence ID" value="CAD7624883.1"/>
    <property type="molecule type" value="Genomic_DNA"/>
</dbReference>
<feature type="domain" description="Ig-like" evidence="14">
    <location>
        <begin position="210"/>
        <end position="295"/>
    </location>
</feature>
<dbReference type="InterPro" id="IPR003599">
    <property type="entry name" value="Ig_sub"/>
</dbReference>
<evidence type="ECO:0000256" key="12">
    <source>
        <dbReference type="ARBA" id="ARBA00023319"/>
    </source>
</evidence>
<gene>
    <name evidence="16" type="ORF">OSB1V03_LOCUS5322</name>
</gene>
<evidence type="ECO:0000259" key="15">
    <source>
        <dbReference type="PROSITE" id="PS50853"/>
    </source>
</evidence>
<feature type="domain" description="Protein kinase" evidence="13">
    <location>
        <begin position="329"/>
        <end position="604"/>
    </location>
</feature>
<dbReference type="InterPro" id="IPR013783">
    <property type="entry name" value="Ig-like_fold"/>
</dbReference>
<feature type="domain" description="Fibronectin type-III" evidence="15">
    <location>
        <begin position="1124"/>
        <end position="1214"/>
    </location>
</feature>
<comment type="similarity">
    <text evidence="3">Belongs to the protein kinase superfamily. CAMK Ser/Thr protein kinase family.</text>
</comment>
<dbReference type="GO" id="GO:0004672">
    <property type="term" value="F:protein kinase activity"/>
    <property type="evidence" value="ECO:0007669"/>
    <property type="project" value="InterPro"/>
</dbReference>
<dbReference type="InterPro" id="IPR013098">
    <property type="entry name" value="Ig_I-set"/>
</dbReference>
<dbReference type="Gene3D" id="1.10.510.10">
    <property type="entry name" value="Transferase(Phosphotransferase) domain 1"/>
    <property type="match status" value="2"/>
</dbReference>
<dbReference type="InterPro" id="IPR036179">
    <property type="entry name" value="Ig-like_dom_sf"/>
</dbReference>
<dbReference type="SUPFAM" id="SSF56112">
    <property type="entry name" value="Protein kinase-like (PK-like)"/>
    <property type="match status" value="2"/>
</dbReference>
<organism evidence="16">
    <name type="scientific">Medioppia subpectinata</name>
    <dbReference type="NCBI Taxonomy" id="1979941"/>
    <lineage>
        <taxon>Eukaryota</taxon>
        <taxon>Metazoa</taxon>
        <taxon>Ecdysozoa</taxon>
        <taxon>Arthropoda</taxon>
        <taxon>Chelicerata</taxon>
        <taxon>Arachnida</taxon>
        <taxon>Acari</taxon>
        <taxon>Acariformes</taxon>
        <taxon>Sarcoptiformes</taxon>
        <taxon>Oribatida</taxon>
        <taxon>Brachypylina</taxon>
        <taxon>Oppioidea</taxon>
        <taxon>Oppiidae</taxon>
        <taxon>Medioppia</taxon>
    </lineage>
</organism>
<evidence type="ECO:0000256" key="3">
    <source>
        <dbReference type="ARBA" id="ARBA00006692"/>
    </source>
</evidence>
<evidence type="ECO:0000313" key="16">
    <source>
        <dbReference type="EMBL" id="CAD7624883.1"/>
    </source>
</evidence>
<dbReference type="InterPro" id="IPR036116">
    <property type="entry name" value="FN3_sf"/>
</dbReference>
<dbReference type="PROSITE" id="PS50011">
    <property type="entry name" value="PROTEIN_KINASE_DOM"/>
    <property type="match status" value="1"/>
</dbReference>
<keyword evidence="8" id="KW-0130">Cell adhesion</keyword>
<dbReference type="Gene3D" id="2.60.40.10">
    <property type="entry name" value="Immunoglobulins"/>
    <property type="match status" value="6"/>
</dbReference>
<dbReference type="GO" id="GO:0030154">
    <property type="term" value="P:cell differentiation"/>
    <property type="evidence" value="ECO:0007669"/>
    <property type="project" value="UniProtKB-ARBA"/>
</dbReference>
<feature type="domain" description="Fibronectin type-III" evidence="15">
    <location>
        <begin position="931"/>
        <end position="1025"/>
    </location>
</feature>
<comment type="subcellular location">
    <subcellularLocation>
        <location evidence="2">Cytoplasm</location>
    </subcellularLocation>
    <subcellularLocation>
        <location evidence="1">Membrane</location>
        <topology evidence="1">Single-pass membrane protein</topology>
    </subcellularLocation>
</comment>
<keyword evidence="12" id="KW-0393">Immunoglobulin domain</keyword>
<dbReference type="Gene3D" id="3.30.200.20">
    <property type="entry name" value="Phosphorylase Kinase, domain 1"/>
    <property type="match status" value="1"/>
</dbReference>
<proteinExistence type="inferred from homology"/>
<dbReference type="FunFam" id="2.60.40.10:FF:000425">
    <property type="entry name" value="Myosin light chain kinase"/>
    <property type="match status" value="1"/>
</dbReference>
<keyword evidence="4" id="KW-0963">Cytoplasm</keyword>
<dbReference type="PROSITE" id="PS50853">
    <property type="entry name" value="FN3"/>
    <property type="match status" value="3"/>
</dbReference>
<reference evidence="16" key="1">
    <citation type="submission" date="2020-11" db="EMBL/GenBank/DDBJ databases">
        <authorList>
            <person name="Tran Van P."/>
        </authorList>
    </citation>
    <scope>NUCLEOTIDE SEQUENCE</scope>
</reference>
<feature type="domain" description="Ig-like" evidence="14">
    <location>
        <begin position="835"/>
        <end position="924"/>
    </location>
</feature>
<dbReference type="InterPro" id="IPR000719">
    <property type="entry name" value="Prot_kinase_dom"/>
</dbReference>
<dbReference type="GO" id="GO:0005737">
    <property type="term" value="C:cytoplasm"/>
    <property type="evidence" value="ECO:0007669"/>
    <property type="project" value="UniProtKB-SubCell"/>
</dbReference>
<feature type="domain" description="Ig-like" evidence="14">
    <location>
        <begin position="113"/>
        <end position="207"/>
    </location>
</feature>
<dbReference type="SUPFAM" id="SSF49265">
    <property type="entry name" value="Fibronectin type III"/>
    <property type="match status" value="3"/>
</dbReference>
<dbReference type="Proteomes" id="UP000759131">
    <property type="component" value="Unassembled WGS sequence"/>
</dbReference>
<evidence type="ECO:0000256" key="1">
    <source>
        <dbReference type="ARBA" id="ARBA00004167"/>
    </source>
</evidence>
<dbReference type="Pfam" id="PF00069">
    <property type="entry name" value="Pkinase"/>
    <property type="match status" value="2"/>
</dbReference>